<evidence type="ECO:0000313" key="1">
    <source>
        <dbReference type="EMBL" id="OLP86655.1"/>
    </source>
</evidence>
<keyword evidence="2" id="KW-1185">Reference proteome</keyword>
<dbReference type="EMBL" id="LSRX01000905">
    <property type="protein sequence ID" value="OLP86655.1"/>
    <property type="molecule type" value="Genomic_DNA"/>
</dbReference>
<organism evidence="1 2">
    <name type="scientific">Symbiodinium microadriaticum</name>
    <name type="common">Dinoflagellate</name>
    <name type="synonym">Zooxanthella microadriatica</name>
    <dbReference type="NCBI Taxonomy" id="2951"/>
    <lineage>
        <taxon>Eukaryota</taxon>
        <taxon>Sar</taxon>
        <taxon>Alveolata</taxon>
        <taxon>Dinophyceae</taxon>
        <taxon>Suessiales</taxon>
        <taxon>Symbiodiniaceae</taxon>
        <taxon>Symbiodinium</taxon>
    </lineage>
</organism>
<comment type="caution">
    <text evidence="1">The sequence shown here is derived from an EMBL/GenBank/DDBJ whole genome shotgun (WGS) entry which is preliminary data.</text>
</comment>
<dbReference type="Proteomes" id="UP000186817">
    <property type="component" value="Unassembled WGS sequence"/>
</dbReference>
<name>A0A1Q9CUT4_SYMMI</name>
<evidence type="ECO:0000313" key="2">
    <source>
        <dbReference type="Proteomes" id="UP000186817"/>
    </source>
</evidence>
<dbReference type="AlphaFoldDB" id="A0A1Q9CUT4"/>
<sequence>MGLVMLLLQTLLRQELPGKEQGNRLHALAEQTSLYGSAAWSTSTSFAPHAKTSIENPLLAPSGHGRRKTFLVIDEGYLDNQEGYWVEDEEDGTEGLLEADEDSFWVYA</sequence>
<proteinExistence type="predicted"/>
<protein>
    <submittedName>
        <fullName evidence="1">Uncharacterized protein</fullName>
    </submittedName>
</protein>
<accession>A0A1Q9CUT4</accession>
<gene>
    <name evidence="1" type="ORF">AK812_SmicGene32209</name>
</gene>
<reference evidence="1 2" key="1">
    <citation type="submission" date="2016-02" db="EMBL/GenBank/DDBJ databases">
        <title>Genome analysis of coral dinoflagellate symbionts highlights evolutionary adaptations to a symbiotic lifestyle.</title>
        <authorList>
            <person name="Aranda M."/>
            <person name="Li Y."/>
            <person name="Liew Y.J."/>
            <person name="Baumgarten S."/>
            <person name="Simakov O."/>
            <person name="Wilson M."/>
            <person name="Piel J."/>
            <person name="Ashoor H."/>
            <person name="Bougouffa S."/>
            <person name="Bajic V.B."/>
            <person name="Ryu T."/>
            <person name="Ravasi T."/>
            <person name="Bayer T."/>
            <person name="Micklem G."/>
            <person name="Kim H."/>
            <person name="Bhak J."/>
            <person name="Lajeunesse T.C."/>
            <person name="Voolstra C.R."/>
        </authorList>
    </citation>
    <scope>NUCLEOTIDE SEQUENCE [LARGE SCALE GENOMIC DNA]</scope>
    <source>
        <strain evidence="1 2">CCMP2467</strain>
    </source>
</reference>